<sequence length="188" mass="19800">MPPPGDPRGSRQARVTTPVPGSSVGRQAPRNPASAAHPTPQGRVPSHLRWDSADPKRRQSWGQACSNKLLPIPPAGRAHRGSSSMWGHLTEPSAVRPHLGRGRSSSRRLLRVITRAAGGRASPCQSPVPALAARPERSGLGSSLSAPELGSFTLRRVSSAPDANFACRRSRGGSVSANLMSAPPEPRD</sequence>
<evidence type="ECO:0000313" key="2">
    <source>
        <dbReference type="EMBL" id="KAJ1136105.1"/>
    </source>
</evidence>
<dbReference type="EMBL" id="JANPWB010000010">
    <property type="protein sequence ID" value="KAJ1136105.1"/>
    <property type="molecule type" value="Genomic_DNA"/>
</dbReference>
<evidence type="ECO:0000256" key="1">
    <source>
        <dbReference type="SAM" id="MobiDB-lite"/>
    </source>
</evidence>
<feature type="region of interest" description="Disordered" evidence="1">
    <location>
        <begin position="1"/>
        <end position="147"/>
    </location>
</feature>
<name>A0AAV7QA63_PLEWA</name>
<proteinExistence type="predicted"/>
<feature type="region of interest" description="Disordered" evidence="1">
    <location>
        <begin position="163"/>
        <end position="188"/>
    </location>
</feature>
<accession>A0AAV7QA63</accession>
<organism evidence="2 3">
    <name type="scientific">Pleurodeles waltl</name>
    <name type="common">Iberian ribbed newt</name>
    <dbReference type="NCBI Taxonomy" id="8319"/>
    <lineage>
        <taxon>Eukaryota</taxon>
        <taxon>Metazoa</taxon>
        <taxon>Chordata</taxon>
        <taxon>Craniata</taxon>
        <taxon>Vertebrata</taxon>
        <taxon>Euteleostomi</taxon>
        <taxon>Amphibia</taxon>
        <taxon>Batrachia</taxon>
        <taxon>Caudata</taxon>
        <taxon>Salamandroidea</taxon>
        <taxon>Salamandridae</taxon>
        <taxon>Pleurodelinae</taxon>
        <taxon>Pleurodeles</taxon>
    </lineage>
</organism>
<feature type="compositionally biased region" description="Basic residues" evidence="1">
    <location>
        <begin position="98"/>
        <end position="110"/>
    </location>
</feature>
<evidence type="ECO:0000313" key="3">
    <source>
        <dbReference type="Proteomes" id="UP001066276"/>
    </source>
</evidence>
<keyword evidence="3" id="KW-1185">Reference proteome</keyword>
<reference evidence="2" key="1">
    <citation type="journal article" date="2022" name="bioRxiv">
        <title>Sequencing and chromosome-scale assembly of the giantPleurodeles waltlgenome.</title>
        <authorList>
            <person name="Brown T."/>
            <person name="Elewa A."/>
            <person name="Iarovenko S."/>
            <person name="Subramanian E."/>
            <person name="Araus A.J."/>
            <person name="Petzold A."/>
            <person name="Susuki M."/>
            <person name="Suzuki K.-i.T."/>
            <person name="Hayashi T."/>
            <person name="Toyoda A."/>
            <person name="Oliveira C."/>
            <person name="Osipova E."/>
            <person name="Leigh N.D."/>
            <person name="Simon A."/>
            <person name="Yun M.H."/>
        </authorList>
    </citation>
    <scope>NUCLEOTIDE SEQUENCE</scope>
    <source>
        <strain evidence="2">20211129_DDA</strain>
        <tissue evidence="2">Liver</tissue>
    </source>
</reference>
<gene>
    <name evidence="2" type="ORF">NDU88_002523</name>
</gene>
<protein>
    <submittedName>
        <fullName evidence="2">Uncharacterized protein</fullName>
    </submittedName>
</protein>
<dbReference type="AlphaFoldDB" id="A0AAV7QA63"/>
<feature type="compositionally biased region" description="Basic and acidic residues" evidence="1">
    <location>
        <begin position="48"/>
        <end position="57"/>
    </location>
</feature>
<dbReference type="Proteomes" id="UP001066276">
    <property type="component" value="Chromosome 6"/>
</dbReference>
<comment type="caution">
    <text evidence="2">The sequence shown here is derived from an EMBL/GenBank/DDBJ whole genome shotgun (WGS) entry which is preliminary data.</text>
</comment>